<accession>A0A538TRJ4</accession>
<organism evidence="2 3">
    <name type="scientific">Eiseniibacteriota bacterium</name>
    <dbReference type="NCBI Taxonomy" id="2212470"/>
    <lineage>
        <taxon>Bacteria</taxon>
        <taxon>Candidatus Eiseniibacteriota</taxon>
    </lineage>
</organism>
<dbReference type="Pfam" id="PF02036">
    <property type="entry name" value="SCP2"/>
    <property type="match status" value="1"/>
</dbReference>
<sequence>MAFVFGTSAWSAALREEINRSSEYRNAAAKWGAGFNGNLLFAFEADAALANPLYLFLKLQAGRCDGAEFVPGPSHPDAGFALRAPFSLWRDLLERKTLAATAILTGKLRVEGEMLTLLKHAGANRALIHCTATVPTEFPSE</sequence>
<protein>
    <recommendedName>
        <fullName evidence="1">SCP2 domain-containing protein</fullName>
    </recommendedName>
</protein>
<reference evidence="2 3" key="1">
    <citation type="journal article" date="2019" name="Nat. Microbiol.">
        <title>Mediterranean grassland soil C-N compound turnover is dependent on rainfall and depth, and is mediated by genomically divergent microorganisms.</title>
        <authorList>
            <person name="Diamond S."/>
            <person name="Andeer P.F."/>
            <person name="Li Z."/>
            <person name="Crits-Christoph A."/>
            <person name="Burstein D."/>
            <person name="Anantharaman K."/>
            <person name="Lane K.R."/>
            <person name="Thomas B.C."/>
            <person name="Pan C."/>
            <person name="Northen T.R."/>
            <person name="Banfield J.F."/>
        </authorList>
    </citation>
    <scope>NUCLEOTIDE SEQUENCE [LARGE SCALE GENOMIC DNA]</scope>
    <source>
        <strain evidence="2">WS_9</strain>
    </source>
</reference>
<dbReference type="SUPFAM" id="SSF55718">
    <property type="entry name" value="SCP-like"/>
    <property type="match status" value="1"/>
</dbReference>
<evidence type="ECO:0000313" key="3">
    <source>
        <dbReference type="Proteomes" id="UP000317691"/>
    </source>
</evidence>
<dbReference type="InterPro" id="IPR003033">
    <property type="entry name" value="SCP2_sterol-bd_dom"/>
</dbReference>
<name>A0A538TRJ4_UNCEI</name>
<dbReference type="Gene3D" id="3.30.1050.10">
    <property type="entry name" value="SCP2 sterol-binding domain"/>
    <property type="match status" value="1"/>
</dbReference>
<dbReference type="EMBL" id="VBOZ01000009">
    <property type="protein sequence ID" value="TMQ66240.1"/>
    <property type="molecule type" value="Genomic_DNA"/>
</dbReference>
<gene>
    <name evidence="2" type="ORF">E6K79_02485</name>
</gene>
<dbReference type="AlphaFoldDB" id="A0A538TRJ4"/>
<evidence type="ECO:0000313" key="2">
    <source>
        <dbReference type="EMBL" id="TMQ66240.1"/>
    </source>
</evidence>
<evidence type="ECO:0000259" key="1">
    <source>
        <dbReference type="Pfam" id="PF02036"/>
    </source>
</evidence>
<dbReference type="InterPro" id="IPR036527">
    <property type="entry name" value="SCP2_sterol-bd_dom_sf"/>
</dbReference>
<dbReference type="Proteomes" id="UP000317691">
    <property type="component" value="Unassembled WGS sequence"/>
</dbReference>
<feature type="domain" description="SCP2" evidence="1">
    <location>
        <begin position="49"/>
        <end position="119"/>
    </location>
</feature>
<comment type="caution">
    <text evidence="2">The sequence shown here is derived from an EMBL/GenBank/DDBJ whole genome shotgun (WGS) entry which is preliminary data.</text>
</comment>
<proteinExistence type="predicted"/>